<dbReference type="HAMAP" id="MF_00920">
    <property type="entry name" value="FtsY"/>
    <property type="match status" value="1"/>
</dbReference>
<comment type="function">
    <text evidence="9">Involved in targeting and insertion of nascent membrane proteins into the cytoplasmic membrane. Acts as a receptor for the complex formed by the signal recognition particle (SRP) and the ribosome-nascent chain (RNC). Interaction with SRP-RNC leads to the transfer of the RNC complex to the Sec translocase for insertion into the membrane, the hydrolysis of GTP by both Ffh and FtsY, and the dissociation of the SRP-FtsY complex into the individual components.</text>
</comment>
<dbReference type="PANTHER" id="PTHR43134:SF1">
    <property type="entry name" value="SIGNAL RECOGNITION PARTICLE RECEPTOR SUBUNIT ALPHA"/>
    <property type="match status" value="1"/>
</dbReference>
<gene>
    <name evidence="10 12" type="primary">ftsY</name>
    <name evidence="12" type="ORF">Pla163_27230</name>
</gene>
<dbReference type="FunFam" id="3.40.50.300:FF:000053">
    <property type="entry name" value="Signal recognition particle receptor FtsY"/>
    <property type="match status" value="1"/>
</dbReference>
<dbReference type="GO" id="GO:0006614">
    <property type="term" value="P:SRP-dependent cotranslational protein targeting to membrane"/>
    <property type="evidence" value="ECO:0007669"/>
    <property type="project" value="InterPro"/>
</dbReference>
<organism evidence="12 13">
    <name type="scientific">Rohdeia mirabilis</name>
    <dbReference type="NCBI Taxonomy" id="2528008"/>
    <lineage>
        <taxon>Bacteria</taxon>
        <taxon>Pseudomonadati</taxon>
        <taxon>Planctomycetota</taxon>
        <taxon>Planctomycetia</taxon>
        <taxon>Planctomycetia incertae sedis</taxon>
        <taxon>Rohdeia</taxon>
    </lineage>
</organism>
<dbReference type="Pfam" id="PF00448">
    <property type="entry name" value="SRP54"/>
    <property type="match status" value="1"/>
</dbReference>
<comment type="subunit">
    <text evidence="10">Part of the signal recognition particle protein translocation system, which is composed of SRP and FtsY.</text>
</comment>
<evidence type="ECO:0000256" key="6">
    <source>
        <dbReference type="ARBA" id="ARBA00023136"/>
    </source>
</evidence>
<comment type="similarity">
    <text evidence="10">Belongs to the GTP-binding SRP family. FtsY subfamily.</text>
</comment>
<dbReference type="SMART" id="SM00382">
    <property type="entry name" value="AAA"/>
    <property type="match status" value="1"/>
</dbReference>
<feature type="binding site" evidence="10">
    <location>
        <begin position="106"/>
        <end position="113"/>
    </location>
    <ligand>
        <name>GTP</name>
        <dbReference type="ChEBI" id="CHEBI:37565"/>
    </ligand>
</feature>
<dbReference type="Pfam" id="PF02881">
    <property type="entry name" value="SRP54_N"/>
    <property type="match status" value="1"/>
</dbReference>
<evidence type="ECO:0000256" key="9">
    <source>
        <dbReference type="ARBA" id="ARBA00053570"/>
    </source>
</evidence>
<keyword evidence="13" id="KW-1185">Reference proteome</keyword>
<sequence>MGLFDRLKQRLGKTRSAIGDGLSALFRGGRPMDEQLLDELEEMLYGSDLGPLATDLVDDLKRRFKRGELKTEDDLRATLRERLVGELGEAGEITLTAKPHVVLVVGVNGSGKTTTIAKLARRFREQGHSVLIGACDTFRAAAADQLEVWAERTGAAIVRKTEGADPAAVAFDTVDRAARENFDVVLVDTAGRLHTQTNLMAELEKIRRVIAKRLDGAPHSVLLVLDGTNGQNAIAQAKLFTASVEVTGLAVTKLDGTARGGAVFAIRREIGLPVQYIGTGERAELLEAFEPGAFADAILSSAGSSETAR</sequence>
<dbReference type="PROSITE" id="PS00300">
    <property type="entry name" value="SRP54"/>
    <property type="match status" value="1"/>
</dbReference>
<evidence type="ECO:0000256" key="7">
    <source>
        <dbReference type="ARBA" id="ARBA00023170"/>
    </source>
</evidence>
<dbReference type="GO" id="GO:0005047">
    <property type="term" value="F:signal recognition particle binding"/>
    <property type="evidence" value="ECO:0007669"/>
    <property type="project" value="TreeGrafter"/>
</dbReference>
<feature type="domain" description="SRP54-type proteins GTP-binding" evidence="11">
    <location>
        <begin position="273"/>
        <end position="286"/>
    </location>
</feature>
<keyword evidence="5 10" id="KW-0342">GTP-binding</keyword>
<evidence type="ECO:0000256" key="10">
    <source>
        <dbReference type="HAMAP-Rule" id="MF_00920"/>
    </source>
</evidence>
<keyword evidence="6 10" id="KW-0472">Membrane</keyword>
<dbReference type="Gene3D" id="1.20.120.140">
    <property type="entry name" value="Signal recognition particle SRP54, nucleotide-binding domain"/>
    <property type="match status" value="1"/>
</dbReference>
<keyword evidence="2 10" id="KW-0963">Cytoplasm</keyword>
<protein>
    <recommendedName>
        <fullName evidence="10">Signal recognition particle receptor FtsY</fullName>
        <shortName evidence="10">SRP receptor</shortName>
        <ecNumber evidence="10">3.6.5.4</ecNumber>
    </recommendedName>
</protein>
<proteinExistence type="inferred from homology"/>
<dbReference type="InterPro" id="IPR027417">
    <property type="entry name" value="P-loop_NTPase"/>
</dbReference>
<keyword evidence="1 10" id="KW-1003">Cell membrane</keyword>
<evidence type="ECO:0000256" key="1">
    <source>
        <dbReference type="ARBA" id="ARBA00022475"/>
    </source>
</evidence>
<dbReference type="SMART" id="SM00963">
    <property type="entry name" value="SRP54_N"/>
    <property type="match status" value="1"/>
</dbReference>
<dbReference type="InterPro" id="IPR003593">
    <property type="entry name" value="AAA+_ATPase"/>
</dbReference>
<dbReference type="GO" id="GO:0005886">
    <property type="term" value="C:plasma membrane"/>
    <property type="evidence" value="ECO:0007669"/>
    <property type="project" value="UniProtKB-SubCell"/>
</dbReference>
<dbReference type="InterPro" id="IPR036225">
    <property type="entry name" value="SRP/SRP_N"/>
</dbReference>
<dbReference type="Proteomes" id="UP000319342">
    <property type="component" value="Chromosome"/>
</dbReference>
<dbReference type="RefSeq" id="WP_145189228.1">
    <property type="nucleotide sequence ID" value="NZ_CP036290.1"/>
</dbReference>
<dbReference type="FunFam" id="1.20.120.140:FF:000002">
    <property type="entry name" value="Signal recognition particle receptor FtsY"/>
    <property type="match status" value="1"/>
</dbReference>
<dbReference type="SUPFAM" id="SSF47364">
    <property type="entry name" value="Domain of the SRP/SRP receptor G-proteins"/>
    <property type="match status" value="1"/>
</dbReference>
<evidence type="ECO:0000313" key="12">
    <source>
        <dbReference type="EMBL" id="QDU85591.1"/>
    </source>
</evidence>
<accession>A0A518D284</accession>
<dbReference type="PANTHER" id="PTHR43134">
    <property type="entry name" value="SIGNAL RECOGNITION PARTICLE RECEPTOR SUBUNIT ALPHA"/>
    <property type="match status" value="1"/>
</dbReference>
<dbReference type="EMBL" id="CP036290">
    <property type="protein sequence ID" value="QDU85591.1"/>
    <property type="molecule type" value="Genomic_DNA"/>
</dbReference>
<dbReference type="AlphaFoldDB" id="A0A518D284"/>
<keyword evidence="7 10" id="KW-0675">Receptor</keyword>
<dbReference type="InterPro" id="IPR004390">
    <property type="entry name" value="SR_rcpt_FtsY"/>
</dbReference>
<dbReference type="EC" id="3.6.5.4" evidence="10"/>
<evidence type="ECO:0000259" key="11">
    <source>
        <dbReference type="PROSITE" id="PS00300"/>
    </source>
</evidence>
<name>A0A518D284_9BACT</name>
<dbReference type="GO" id="GO:0005525">
    <property type="term" value="F:GTP binding"/>
    <property type="evidence" value="ECO:0007669"/>
    <property type="project" value="UniProtKB-UniRule"/>
</dbReference>
<dbReference type="InterPro" id="IPR000897">
    <property type="entry name" value="SRP54_GTPase_dom"/>
</dbReference>
<comment type="catalytic activity">
    <reaction evidence="8 10">
        <text>GTP + H2O = GDP + phosphate + H(+)</text>
        <dbReference type="Rhea" id="RHEA:19669"/>
        <dbReference type="ChEBI" id="CHEBI:15377"/>
        <dbReference type="ChEBI" id="CHEBI:15378"/>
        <dbReference type="ChEBI" id="CHEBI:37565"/>
        <dbReference type="ChEBI" id="CHEBI:43474"/>
        <dbReference type="ChEBI" id="CHEBI:58189"/>
        <dbReference type="EC" id="3.6.5.4"/>
    </reaction>
</comment>
<dbReference type="OrthoDB" id="9804720at2"/>
<evidence type="ECO:0000256" key="4">
    <source>
        <dbReference type="ARBA" id="ARBA00022801"/>
    </source>
</evidence>
<dbReference type="InterPro" id="IPR042101">
    <property type="entry name" value="SRP54_N_sf"/>
</dbReference>
<dbReference type="InterPro" id="IPR013822">
    <property type="entry name" value="Signal_recog_particl_SRP54_hlx"/>
</dbReference>
<keyword evidence="3 10" id="KW-0547">Nucleotide-binding</keyword>
<feature type="binding site" evidence="10">
    <location>
        <begin position="252"/>
        <end position="255"/>
    </location>
    <ligand>
        <name>GTP</name>
        <dbReference type="ChEBI" id="CHEBI:37565"/>
    </ligand>
</feature>
<dbReference type="CDD" id="cd17874">
    <property type="entry name" value="FtsY"/>
    <property type="match status" value="1"/>
</dbReference>
<evidence type="ECO:0000256" key="3">
    <source>
        <dbReference type="ARBA" id="ARBA00022741"/>
    </source>
</evidence>
<dbReference type="SMART" id="SM00962">
    <property type="entry name" value="SRP54"/>
    <property type="match status" value="1"/>
</dbReference>
<dbReference type="SUPFAM" id="SSF52540">
    <property type="entry name" value="P-loop containing nucleoside triphosphate hydrolases"/>
    <property type="match status" value="1"/>
</dbReference>
<evidence type="ECO:0000256" key="8">
    <source>
        <dbReference type="ARBA" id="ARBA00048027"/>
    </source>
</evidence>
<comment type="subcellular location">
    <subcellularLocation>
        <location evidence="10">Cell membrane</location>
        <topology evidence="10">Peripheral membrane protein</topology>
        <orientation evidence="10">Cytoplasmic side</orientation>
    </subcellularLocation>
    <subcellularLocation>
        <location evidence="10">Cytoplasm</location>
    </subcellularLocation>
</comment>
<evidence type="ECO:0000256" key="2">
    <source>
        <dbReference type="ARBA" id="ARBA00022490"/>
    </source>
</evidence>
<evidence type="ECO:0000313" key="13">
    <source>
        <dbReference type="Proteomes" id="UP000319342"/>
    </source>
</evidence>
<reference evidence="12 13" key="1">
    <citation type="submission" date="2019-02" db="EMBL/GenBank/DDBJ databases">
        <title>Deep-cultivation of Planctomycetes and their phenomic and genomic characterization uncovers novel biology.</title>
        <authorList>
            <person name="Wiegand S."/>
            <person name="Jogler M."/>
            <person name="Boedeker C."/>
            <person name="Pinto D."/>
            <person name="Vollmers J."/>
            <person name="Rivas-Marin E."/>
            <person name="Kohn T."/>
            <person name="Peeters S.H."/>
            <person name="Heuer A."/>
            <person name="Rast P."/>
            <person name="Oberbeckmann S."/>
            <person name="Bunk B."/>
            <person name="Jeske O."/>
            <person name="Meyerdierks A."/>
            <person name="Storesund J.E."/>
            <person name="Kallscheuer N."/>
            <person name="Luecker S."/>
            <person name="Lage O.M."/>
            <person name="Pohl T."/>
            <person name="Merkel B.J."/>
            <person name="Hornburger P."/>
            <person name="Mueller R.-W."/>
            <person name="Bruemmer F."/>
            <person name="Labrenz M."/>
            <person name="Spormann A.M."/>
            <person name="Op den Camp H."/>
            <person name="Overmann J."/>
            <person name="Amann R."/>
            <person name="Jetten M.S.M."/>
            <person name="Mascher T."/>
            <person name="Medema M.H."/>
            <person name="Devos D.P."/>
            <person name="Kaster A.-K."/>
            <person name="Ovreas L."/>
            <person name="Rohde M."/>
            <person name="Galperin M.Y."/>
            <person name="Jogler C."/>
        </authorList>
    </citation>
    <scope>NUCLEOTIDE SEQUENCE [LARGE SCALE GENOMIC DNA]</scope>
    <source>
        <strain evidence="12 13">Pla163</strain>
    </source>
</reference>
<keyword evidence="4 10" id="KW-0378">Hydrolase</keyword>
<feature type="binding site" evidence="10">
    <location>
        <begin position="188"/>
        <end position="192"/>
    </location>
    <ligand>
        <name>GTP</name>
        <dbReference type="ChEBI" id="CHEBI:37565"/>
    </ligand>
</feature>
<dbReference type="GO" id="GO:0005737">
    <property type="term" value="C:cytoplasm"/>
    <property type="evidence" value="ECO:0007669"/>
    <property type="project" value="UniProtKB-SubCell"/>
</dbReference>
<dbReference type="Gene3D" id="3.40.50.300">
    <property type="entry name" value="P-loop containing nucleotide triphosphate hydrolases"/>
    <property type="match status" value="1"/>
</dbReference>
<evidence type="ECO:0000256" key="5">
    <source>
        <dbReference type="ARBA" id="ARBA00023134"/>
    </source>
</evidence>
<dbReference type="GO" id="GO:0003924">
    <property type="term" value="F:GTPase activity"/>
    <property type="evidence" value="ECO:0007669"/>
    <property type="project" value="UniProtKB-UniRule"/>
</dbReference>
<dbReference type="NCBIfam" id="TIGR00064">
    <property type="entry name" value="ftsY"/>
    <property type="match status" value="1"/>
</dbReference>